<evidence type="ECO:0008006" key="4">
    <source>
        <dbReference type="Google" id="ProtNLM"/>
    </source>
</evidence>
<dbReference type="PANTHER" id="PTHR47723">
    <property type="entry name" value="OS05G0353850 PROTEIN"/>
    <property type="match status" value="1"/>
</dbReference>
<organism evidence="2 3">
    <name type="scientific">Stylosanthes scabra</name>
    <dbReference type="NCBI Taxonomy" id="79078"/>
    <lineage>
        <taxon>Eukaryota</taxon>
        <taxon>Viridiplantae</taxon>
        <taxon>Streptophyta</taxon>
        <taxon>Embryophyta</taxon>
        <taxon>Tracheophyta</taxon>
        <taxon>Spermatophyta</taxon>
        <taxon>Magnoliopsida</taxon>
        <taxon>eudicotyledons</taxon>
        <taxon>Gunneridae</taxon>
        <taxon>Pentapetalae</taxon>
        <taxon>rosids</taxon>
        <taxon>fabids</taxon>
        <taxon>Fabales</taxon>
        <taxon>Fabaceae</taxon>
        <taxon>Papilionoideae</taxon>
        <taxon>50 kb inversion clade</taxon>
        <taxon>dalbergioids sensu lato</taxon>
        <taxon>Dalbergieae</taxon>
        <taxon>Pterocarpus clade</taxon>
        <taxon>Stylosanthes</taxon>
    </lineage>
</organism>
<reference evidence="2 3" key="1">
    <citation type="journal article" date="2023" name="Plants (Basel)">
        <title>Bridging the Gap: Combining Genomics and Transcriptomics Approaches to Understand Stylosanthes scabra, an Orphan Legume from the Brazilian Caatinga.</title>
        <authorList>
            <person name="Ferreira-Neto J.R.C."/>
            <person name="da Silva M.D."/>
            <person name="Binneck E."/>
            <person name="de Melo N.F."/>
            <person name="da Silva R.H."/>
            <person name="de Melo A.L.T.M."/>
            <person name="Pandolfi V."/>
            <person name="Bustamante F.O."/>
            <person name="Brasileiro-Vidal A.C."/>
            <person name="Benko-Iseppon A.M."/>
        </authorList>
    </citation>
    <scope>NUCLEOTIDE SEQUENCE [LARGE SCALE GENOMIC DNA]</scope>
    <source>
        <tissue evidence="2">Leaves</tissue>
    </source>
</reference>
<dbReference type="CDD" id="cd06222">
    <property type="entry name" value="RNase_H_like"/>
    <property type="match status" value="1"/>
</dbReference>
<dbReference type="InterPro" id="IPR044730">
    <property type="entry name" value="RNase_H-like_dom_plant"/>
</dbReference>
<evidence type="ECO:0000313" key="2">
    <source>
        <dbReference type="EMBL" id="MED6224604.1"/>
    </source>
</evidence>
<proteinExistence type="predicted"/>
<sequence length="322" mass="35991">MDSQGKLRRIVDIIAEIRRQFPGEEKRNDSGNRHVGWQSPLENLTKVNTDGASRGNPGLVSSASVARDTTVDGFGVLLMLTNRPKLLRWRSMPSKKRLKSLGIRESVTSLLKLTYRVLLRNPPVRHHSLMRPLKKINELIRRNWRVEIKHVLREANQEVADGLANKILKDRLEATFYEQPPMEVHHCLFAYAYGNPSSSIFSPPIFYQSLVVRPHRAVVAAAPLPLTPTTPPSPPPSQSKSNRKPPPPLTVSLTFPSASTRFAVDSPSRRRVRLCIPAIINSCPSPDLRPPFETKHNSSASSSSWKGKLYLLLLGTTADSLV</sequence>
<comment type="caution">
    <text evidence="2">The sequence shown here is derived from an EMBL/GenBank/DDBJ whole genome shotgun (WGS) entry which is preliminary data.</text>
</comment>
<keyword evidence="3" id="KW-1185">Reference proteome</keyword>
<dbReference type="InterPro" id="IPR053151">
    <property type="entry name" value="RNase_H-like"/>
</dbReference>
<dbReference type="EMBL" id="JASCZI010273300">
    <property type="protein sequence ID" value="MED6224604.1"/>
    <property type="molecule type" value="Genomic_DNA"/>
</dbReference>
<feature type="region of interest" description="Disordered" evidence="1">
    <location>
        <begin position="223"/>
        <end position="250"/>
    </location>
</feature>
<evidence type="ECO:0000256" key="1">
    <source>
        <dbReference type="SAM" id="MobiDB-lite"/>
    </source>
</evidence>
<dbReference type="PANTHER" id="PTHR47723:SF19">
    <property type="entry name" value="POLYNUCLEOTIDYL TRANSFERASE, RIBONUCLEASE H-LIKE SUPERFAMILY PROTEIN"/>
    <property type="match status" value="1"/>
</dbReference>
<dbReference type="Proteomes" id="UP001341840">
    <property type="component" value="Unassembled WGS sequence"/>
</dbReference>
<name>A0ABU6ZRP3_9FABA</name>
<evidence type="ECO:0000313" key="3">
    <source>
        <dbReference type="Proteomes" id="UP001341840"/>
    </source>
</evidence>
<protein>
    <recommendedName>
        <fullName evidence="4">RNase H type-1 domain-containing protein</fullName>
    </recommendedName>
</protein>
<gene>
    <name evidence="2" type="ORF">PIB30_085712</name>
</gene>
<feature type="compositionally biased region" description="Pro residues" evidence="1">
    <location>
        <begin position="225"/>
        <end position="237"/>
    </location>
</feature>
<accession>A0ABU6ZRP3</accession>